<reference evidence="1 2" key="1">
    <citation type="submission" date="2018-08" db="EMBL/GenBank/DDBJ databases">
        <title>A genome reference for cultivated species of the human gut microbiota.</title>
        <authorList>
            <person name="Zou Y."/>
            <person name="Xue W."/>
            <person name="Luo G."/>
        </authorList>
    </citation>
    <scope>NUCLEOTIDE SEQUENCE [LARGE SCALE GENOMIC DNA]</scope>
    <source>
        <strain evidence="1 2">AF14-18</strain>
    </source>
</reference>
<gene>
    <name evidence="1" type="ORF">DWW02_22720</name>
</gene>
<evidence type="ECO:0000313" key="2">
    <source>
        <dbReference type="Proteomes" id="UP000284543"/>
    </source>
</evidence>
<proteinExistence type="predicted"/>
<dbReference type="InterPro" id="IPR043743">
    <property type="entry name" value="DUF5688"/>
</dbReference>
<evidence type="ECO:0000313" key="1">
    <source>
        <dbReference type="EMBL" id="RGV72822.1"/>
    </source>
</evidence>
<dbReference type="Pfam" id="PF18941">
    <property type="entry name" value="DUF5688"/>
    <property type="match status" value="1"/>
</dbReference>
<dbReference type="Proteomes" id="UP000284543">
    <property type="component" value="Unassembled WGS sequence"/>
</dbReference>
<dbReference type="GeneID" id="23116762"/>
<accession>A0A412YYU6</accession>
<dbReference type="RefSeq" id="WP_002570005.1">
    <property type="nucleotide sequence ID" value="NZ_BAABZS010000001.1"/>
</dbReference>
<protein>
    <submittedName>
        <fullName evidence="1">Uncharacterized protein</fullName>
    </submittedName>
</protein>
<sequence>MVFQEFISTVARRMEERYKEMGQDYSVTITNRERVNRENSSSIVVKKPGQLQQPGIVMNSFYADFSEGKKKMDEIIDQLMKTVEEENLGIQLNGSYFTKDRILKNIRMELINADRNRELLSHVPHRMVADLAVIYKYIIQDTGEGIIGATLTNHTIAGMGIHEDELFQMAMDNRRENAPYVIGNLEDVIHGLNESLGMEETPEEYGLDSFLDCSVLTSQDGLFGASCILYPEAVKELAAAKGGNFFLLPSSIHEWLVIPDVGIYDGLEDIVRFVNQNEVGEEEVLSDHVYYYDVQKQELSIHQAGEEIEMDADRNGGPDVGRMDFLS</sequence>
<organism evidence="1 2">
    <name type="scientific">Enterocloster bolteae</name>
    <dbReference type="NCBI Taxonomy" id="208479"/>
    <lineage>
        <taxon>Bacteria</taxon>
        <taxon>Bacillati</taxon>
        <taxon>Bacillota</taxon>
        <taxon>Clostridia</taxon>
        <taxon>Lachnospirales</taxon>
        <taxon>Lachnospiraceae</taxon>
        <taxon>Enterocloster</taxon>
    </lineage>
</organism>
<dbReference type="AlphaFoldDB" id="A0A412YYU6"/>
<dbReference type="EMBL" id="QRZM01000012">
    <property type="protein sequence ID" value="RGV72822.1"/>
    <property type="molecule type" value="Genomic_DNA"/>
</dbReference>
<name>A0A412YYU6_9FIRM</name>
<comment type="caution">
    <text evidence="1">The sequence shown here is derived from an EMBL/GenBank/DDBJ whole genome shotgun (WGS) entry which is preliminary data.</text>
</comment>